<organism evidence="1 2">
    <name type="scientific">Paenibacillus anaericanus</name>
    <dbReference type="NCBI Taxonomy" id="170367"/>
    <lineage>
        <taxon>Bacteria</taxon>
        <taxon>Bacillati</taxon>
        <taxon>Bacillota</taxon>
        <taxon>Bacilli</taxon>
        <taxon>Bacillales</taxon>
        <taxon>Paenibacillaceae</taxon>
        <taxon>Paenibacillus</taxon>
    </lineage>
</organism>
<proteinExistence type="predicted"/>
<name>A0A3S1K887_9BACL</name>
<dbReference type="Proteomes" id="UP000279446">
    <property type="component" value="Unassembled WGS sequence"/>
</dbReference>
<dbReference type="AlphaFoldDB" id="A0A3S1K887"/>
<evidence type="ECO:0000313" key="1">
    <source>
        <dbReference type="EMBL" id="RUT46122.1"/>
    </source>
</evidence>
<protein>
    <submittedName>
        <fullName evidence="1">Uncharacterized protein</fullName>
    </submittedName>
</protein>
<reference evidence="1 2" key="1">
    <citation type="submission" date="2018-12" db="EMBL/GenBank/DDBJ databases">
        <authorList>
            <person name="Sun L."/>
            <person name="Chen Z."/>
        </authorList>
    </citation>
    <scope>NUCLEOTIDE SEQUENCE [LARGE SCALE GENOMIC DNA]</scope>
    <source>
        <strain evidence="1 2">DSM 15890</strain>
    </source>
</reference>
<gene>
    <name evidence="1" type="ORF">EJP82_13445</name>
</gene>
<dbReference type="RefSeq" id="WP_127192576.1">
    <property type="nucleotide sequence ID" value="NZ_RZNY01000010.1"/>
</dbReference>
<sequence>METYEKWNPFQKPKSLGLQNSVVETIQSIEELEMACTRLSSYIHRIVAQLLQESSEMLNTTGQGINKHRVTGVDEFVQPVKNISVEKDDHLMEFSTHMPENFIPVLQPLRTRKLSKEKIRTSMPFIQTSPNLRLNK</sequence>
<dbReference type="EMBL" id="RZNY01000010">
    <property type="protein sequence ID" value="RUT46122.1"/>
    <property type="molecule type" value="Genomic_DNA"/>
</dbReference>
<evidence type="ECO:0000313" key="2">
    <source>
        <dbReference type="Proteomes" id="UP000279446"/>
    </source>
</evidence>
<comment type="caution">
    <text evidence="1">The sequence shown here is derived from an EMBL/GenBank/DDBJ whole genome shotgun (WGS) entry which is preliminary data.</text>
</comment>
<accession>A0A3S1K887</accession>
<keyword evidence="2" id="KW-1185">Reference proteome</keyword>